<keyword evidence="4" id="KW-1185">Reference proteome</keyword>
<keyword evidence="2" id="KW-1133">Transmembrane helix</keyword>
<keyword evidence="2" id="KW-0472">Membrane</keyword>
<gene>
    <name evidence="3" type="ORF">NC653_037802</name>
</gene>
<reference evidence="3" key="1">
    <citation type="journal article" date="2023" name="Mol. Ecol. Resour.">
        <title>Chromosome-level genome assembly of a triploid poplar Populus alba 'Berolinensis'.</title>
        <authorList>
            <person name="Chen S."/>
            <person name="Yu Y."/>
            <person name="Wang X."/>
            <person name="Wang S."/>
            <person name="Zhang T."/>
            <person name="Zhou Y."/>
            <person name="He R."/>
            <person name="Meng N."/>
            <person name="Wang Y."/>
            <person name="Liu W."/>
            <person name="Liu Z."/>
            <person name="Liu J."/>
            <person name="Guo Q."/>
            <person name="Huang H."/>
            <person name="Sederoff R.R."/>
            <person name="Wang G."/>
            <person name="Qu G."/>
            <person name="Chen S."/>
        </authorList>
    </citation>
    <scope>NUCLEOTIDE SEQUENCE</scope>
    <source>
        <strain evidence="3">SC-2020</strain>
    </source>
</reference>
<evidence type="ECO:0000313" key="3">
    <source>
        <dbReference type="EMBL" id="KAJ6959564.1"/>
    </source>
</evidence>
<name>A0AAD6LFP0_9ROSI</name>
<protein>
    <recommendedName>
        <fullName evidence="5">Rapid ALkalinization Factor</fullName>
    </recommendedName>
</protein>
<dbReference type="Proteomes" id="UP001164929">
    <property type="component" value="Chromosome 17"/>
</dbReference>
<sequence>MESSMDESNRLSGLWAKTMGAFDCDDFRIFTKEKLRKVQVLSISMISMLKSFDASPFPMSMTQGNVVLLAERSNTYIDCWRLMASSKALLVLGVFMLLMTTFVAGDVADTIRDKPRYISYGGLGCDPKKNPRCRLNRNPTPSGRGCKAEHRCREG</sequence>
<organism evidence="3 4">
    <name type="scientific">Populus alba x Populus x berolinensis</name>
    <dbReference type="NCBI Taxonomy" id="444605"/>
    <lineage>
        <taxon>Eukaryota</taxon>
        <taxon>Viridiplantae</taxon>
        <taxon>Streptophyta</taxon>
        <taxon>Embryophyta</taxon>
        <taxon>Tracheophyta</taxon>
        <taxon>Spermatophyta</taxon>
        <taxon>Magnoliopsida</taxon>
        <taxon>eudicotyledons</taxon>
        <taxon>Gunneridae</taxon>
        <taxon>Pentapetalae</taxon>
        <taxon>rosids</taxon>
        <taxon>fabids</taxon>
        <taxon>Malpighiales</taxon>
        <taxon>Salicaceae</taxon>
        <taxon>Saliceae</taxon>
        <taxon>Populus</taxon>
    </lineage>
</organism>
<evidence type="ECO:0000256" key="2">
    <source>
        <dbReference type="SAM" id="Phobius"/>
    </source>
</evidence>
<keyword evidence="2" id="KW-0812">Transmembrane</keyword>
<accession>A0AAD6LFP0</accession>
<proteinExistence type="predicted"/>
<evidence type="ECO:0000256" key="1">
    <source>
        <dbReference type="SAM" id="MobiDB-lite"/>
    </source>
</evidence>
<feature type="compositionally biased region" description="Basic and acidic residues" evidence="1">
    <location>
        <begin position="146"/>
        <end position="155"/>
    </location>
</feature>
<comment type="caution">
    <text evidence="3">The sequence shown here is derived from an EMBL/GenBank/DDBJ whole genome shotgun (WGS) entry which is preliminary data.</text>
</comment>
<evidence type="ECO:0008006" key="5">
    <source>
        <dbReference type="Google" id="ProtNLM"/>
    </source>
</evidence>
<feature type="region of interest" description="Disordered" evidence="1">
    <location>
        <begin position="134"/>
        <end position="155"/>
    </location>
</feature>
<dbReference type="AlphaFoldDB" id="A0AAD6LFP0"/>
<dbReference type="EMBL" id="JAQIZT010000017">
    <property type="protein sequence ID" value="KAJ6959564.1"/>
    <property type="molecule type" value="Genomic_DNA"/>
</dbReference>
<feature type="transmembrane region" description="Helical" evidence="2">
    <location>
        <begin position="88"/>
        <end position="108"/>
    </location>
</feature>
<evidence type="ECO:0000313" key="4">
    <source>
        <dbReference type="Proteomes" id="UP001164929"/>
    </source>
</evidence>